<sequence length="117" mass="13137">MTFNDWPWRHWRQRRGEALALRLNNQPLTWRELCARVDALASGFAAQGVMEGQGVALRAYNQPETLLAWLALLQCGARVLPLNPQLPAVLLQALLPALTMQHQLVLNGDVLPGIYRC</sequence>
<evidence type="ECO:0000313" key="3">
    <source>
        <dbReference type="Proteomes" id="UP000251088"/>
    </source>
</evidence>
<dbReference type="EMBL" id="UAWN01000015">
    <property type="protein sequence ID" value="SQC40354.1"/>
    <property type="molecule type" value="Genomic_DNA"/>
</dbReference>
<dbReference type="GO" id="GO:0008756">
    <property type="term" value="F:o-succinylbenzoate-CoA ligase activity"/>
    <property type="evidence" value="ECO:0007669"/>
    <property type="project" value="UniProtKB-EC"/>
</dbReference>
<evidence type="ECO:0000313" key="2">
    <source>
        <dbReference type="EMBL" id="SQC40354.1"/>
    </source>
</evidence>
<keyword evidence="2" id="KW-0436">Ligase</keyword>
<dbReference type="InterPro" id="IPR050237">
    <property type="entry name" value="ATP-dep_AMP-bd_enzyme"/>
</dbReference>
<dbReference type="Gene3D" id="3.40.50.980">
    <property type="match status" value="1"/>
</dbReference>
<dbReference type="Proteomes" id="UP000251088">
    <property type="component" value="Unassembled WGS sequence"/>
</dbReference>
<name>A0A2X3EZ71_KLEPN</name>
<organism evidence="2 3">
    <name type="scientific">Klebsiella pneumoniae</name>
    <dbReference type="NCBI Taxonomy" id="573"/>
    <lineage>
        <taxon>Bacteria</taxon>
        <taxon>Pseudomonadati</taxon>
        <taxon>Pseudomonadota</taxon>
        <taxon>Gammaproteobacteria</taxon>
        <taxon>Enterobacterales</taxon>
        <taxon>Enterobacteriaceae</taxon>
        <taxon>Klebsiella/Raoultella group</taxon>
        <taxon>Klebsiella</taxon>
        <taxon>Klebsiella pneumoniae complex</taxon>
    </lineage>
</organism>
<proteinExistence type="predicted"/>
<dbReference type="SUPFAM" id="SSF56801">
    <property type="entry name" value="Acetyl-CoA synthetase-like"/>
    <property type="match status" value="1"/>
</dbReference>
<gene>
    <name evidence="2" type="primary">menE_4</name>
    <name evidence="2" type="ORF">NCTC9128_06349</name>
</gene>
<protein>
    <submittedName>
        <fullName evidence="2">O-succinylbenzoic acid--CoA ligase</fullName>
        <ecNumber evidence="2">6.2.1.26</ecNumber>
    </submittedName>
</protein>
<feature type="domain" description="AMP-dependent synthetase/ligase" evidence="1">
    <location>
        <begin position="9"/>
        <end position="95"/>
    </location>
</feature>
<reference evidence="2 3" key="1">
    <citation type="submission" date="2018-06" db="EMBL/GenBank/DDBJ databases">
        <authorList>
            <consortium name="Pathogen Informatics"/>
            <person name="Doyle S."/>
        </authorList>
    </citation>
    <scope>NUCLEOTIDE SEQUENCE [LARGE SCALE GENOMIC DNA]</scope>
    <source>
        <strain evidence="2 3">NCTC9128</strain>
    </source>
</reference>
<dbReference type="AlphaFoldDB" id="A0A2X3EZ71"/>
<dbReference type="InterPro" id="IPR000873">
    <property type="entry name" value="AMP-dep_synth/lig_dom"/>
</dbReference>
<accession>A0A2X3EZ71</accession>
<evidence type="ECO:0000259" key="1">
    <source>
        <dbReference type="Pfam" id="PF00501"/>
    </source>
</evidence>
<dbReference type="Pfam" id="PF00501">
    <property type="entry name" value="AMP-binding"/>
    <property type="match status" value="1"/>
</dbReference>
<dbReference type="PANTHER" id="PTHR43767">
    <property type="entry name" value="LONG-CHAIN-FATTY-ACID--COA LIGASE"/>
    <property type="match status" value="1"/>
</dbReference>
<dbReference type="PANTHER" id="PTHR43767:SF1">
    <property type="entry name" value="NONRIBOSOMAL PEPTIDE SYNTHASE PES1 (EUROFUNG)-RELATED"/>
    <property type="match status" value="1"/>
</dbReference>
<dbReference type="EC" id="6.2.1.26" evidence="2"/>